<dbReference type="EMBL" id="JXLN01003850">
    <property type="protein sequence ID" value="KPM03041.1"/>
    <property type="molecule type" value="Genomic_DNA"/>
</dbReference>
<name>A0A131ZWL0_SARSC</name>
<dbReference type="PANTHER" id="PTHR24302:SF15">
    <property type="entry name" value="FATTY-ACID PEROXYGENASE"/>
    <property type="match status" value="1"/>
</dbReference>
<evidence type="ECO:0000256" key="4">
    <source>
        <dbReference type="ARBA" id="ARBA00023002"/>
    </source>
</evidence>
<sequence>MLNFLIFEISIASFSLLTITITSMTVLIAIHQYVFKYWERRGIHGPSNHPLIGSFFSFQRPQALFLLDNYRKYGKIYGIFQGMKPVLMIGDPILIKKILVSDFNLFRNRFSSFNQERVFRKNLSFVRDNDWKRIRSILTPMFTTSKMKKMGRSLQICIDSLLDAIEREIDTKKHHTIEIQEFINNFTMDAIAQTC</sequence>
<dbReference type="GO" id="GO:0020037">
    <property type="term" value="F:heme binding"/>
    <property type="evidence" value="ECO:0007669"/>
    <property type="project" value="InterPro"/>
</dbReference>
<evidence type="ECO:0000256" key="6">
    <source>
        <dbReference type="ARBA" id="ARBA00023033"/>
    </source>
</evidence>
<dbReference type="PANTHER" id="PTHR24302">
    <property type="entry name" value="CYTOCHROME P450 FAMILY 3"/>
    <property type="match status" value="1"/>
</dbReference>
<evidence type="ECO:0000256" key="3">
    <source>
        <dbReference type="ARBA" id="ARBA00022723"/>
    </source>
</evidence>
<dbReference type="InterPro" id="IPR036396">
    <property type="entry name" value="Cyt_P450_sf"/>
</dbReference>
<comment type="similarity">
    <text evidence="1">Belongs to the cytochrome P450 family.</text>
</comment>
<evidence type="ECO:0000313" key="7">
    <source>
        <dbReference type="EMBL" id="KPM03041.1"/>
    </source>
</evidence>
<dbReference type="Gene3D" id="1.10.630.10">
    <property type="entry name" value="Cytochrome P450"/>
    <property type="match status" value="1"/>
</dbReference>
<dbReference type="SUPFAM" id="SSF48264">
    <property type="entry name" value="Cytochrome P450"/>
    <property type="match status" value="1"/>
</dbReference>
<keyword evidence="4" id="KW-0560">Oxidoreductase</keyword>
<dbReference type="InterPro" id="IPR001128">
    <property type="entry name" value="Cyt_P450"/>
</dbReference>
<dbReference type="Proteomes" id="UP000616769">
    <property type="component" value="Unassembled WGS sequence"/>
</dbReference>
<reference evidence="7 8" key="1">
    <citation type="journal article" date="2015" name="Parasit. Vectors">
        <title>Draft genome of the scabies mite.</title>
        <authorList>
            <person name="Rider S.D.Jr."/>
            <person name="Morgan M.S."/>
            <person name="Arlian L.G."/>
        </authorList>
    </citation>
    <scope>NUCLEOTIDE SEQUENCE [LARGE SCALE GENOMIC DNA]</scope>
    <source>
        <strain evidence="7">Arlian Lab</strain>
    </source>
</reference>
<evidence type="ECO:0000313" key="8">
    <source>
        <dbReference type="Proteomes" id="UP000616769"/>
    </source>
</evidence>
<comment type="caution">
    <text evidence="7">The sequence shown here is derived from an EMBL/GenBank/DDBJ whole genome shotgun (WGS) entry which is preliminary data.</text>
</comment>
<dbReference type="GO" id="GO:0005506">
    <property type="term" value="F:iron ion binding"/>
    <property type="evidence" value="ECO:0007669"/>
    <property type="project" value="InterPro"/>
</dbReference>
<dbReference type="InterPro" id="IPR050705">
    <property type="entry name" value="Cytochrome_P450_3A"/>
</dbReference>
<gene>
    <name evidence="7" type="ORF">QR98_0014700</name>
</gene>
<proteinExistence type="inferred from homology"/>
<keyword evidence="5" id="KW-0408">Iron</keyword>
<keyword evidence="6" id="KW-0503">Monooxygenase</keyword>
<dbReference type="OrthoDB" id="6428965at2759"/>
<dbReference type="Pfam" id="PF00067">
    <property type="entry name" value="p450"/>
    <property type="match status" value="1"/>
</dbReference>
<dbReference type="VEuPathDB" id="VectorBase:SSCA003563"/>
<keyword evidence="2" id="KW-0349">Heme</keyword>
<keyword evidence="3" id="KW-0479">Metal-binding</keyword>
<protein>
    <submittedName>
        <fullName evidence="7">Cytochrome P450-like protein 5</fullName>
    </submittedName>
</protein>
<dbReference type="GO" id="GO:0008395">
    <property type="term" value="F:steroid hydroxylase activity"/>
    <property type="evidence" value="ECO:0007669"/>
    <property type="project" value="TreeGrafter"/>
</dbReference>
<evidence type="ECO:0000256" key="1">
    <source>
        <dbReference type="ARBA" id="ARBA00010617"/>
    </source>
</evidence>
<accession>A0A131ZWL0</accession>
<organism evidence="7 8">
    <name type="scientific">Sarcoptes scabiei</name>
    <name type="common">Itch mite</name>
    <name type="synonym">Acarus scabiei</name>
    <dbReference type="NCBI Taxonomy" id="52283"/>
    <lineage>
        <taxon>Eukaryota</taxon>
        <taxon>Metazoa</taxon>
        <taxon>Ecdysozoa</taxon>
        <taxon>Arthropoda</taxon>
        <taxon>Chelicerata</taxon>
        <taxon>Arachnida</taxon>
        <taxon>Acari</taxon>
        <taxon>Acariformes</taxon>
        <taxon>Sarcoptiformes</taxon>
        <taxon>Astigmata</taxon>
        <taxon>Psoroptidia</taxon>
        <taxon>Sarcoptoidea</taxon>
        <taxon>Sarcoptidae</taxon>
        <taxon>Sarcoptinae</taxon>
        <taxon>Sarcoptes</taxon>
    </lineage>
</organism>
<evidence type="ECO:0000256" key="2">
    <source>
        <dbReference type="ARBA" id="ARBA00022617"/>
    </source>
</evidence>
<evidence type="ECO:0000256" key="5">
    <source>
        <dbReference type="ARBA" id="ARBA00023004"/>
    </source>
</evidence>
<dbReference type="GO" id="GO:0016705">
    <property type="term" value="F:oxidoreductase activity, acting on paired donors, with incorporation or reduction of molecular oxygen"/>
    <property type="evidence" value="ECO:0007669"/>
    <property type="project" value="InterPro"/>
</dbReference>
<dbReference type="AlphaFoldDB" id="A0A131ZWL0"/>